<comment type="cofactor">
    <cofactor evidence="1">
        <name>Zn(2+)</name>
        <dbReference type="ChEBI" id="CHEBI:29105"/>
    </cofactor>
</comment>
<dbReference type="RefSeq" id="WP_091303582.1">
    <property type="nucleotide sequence ID" value="NZ_FOCE01000017.1"/>
</dbReference>
<dbReference type="AlphaFoldDB" id="A0A1H8N654"/>
<dbReference type="InterPro" id="IPR003785">
    <property type="entry name" value="Creatininase/forma_Hydrolase"/>
</dbReference>
<keyword evidence="4" id="KW-0862">Zinc</keyword>
<evidence type="ECO:0000256" key="5">
    <source>
        <dbReference type="ARBA" id="ARBA00024029"/>
    </source>
</evidence>
<keyword evidence="7" id="KW-1185">Reference proteome</keyword>
<dbReference type="GO" id="GO:0009231">
    <property type="term" value="P:riboflavin biosynthetic process"/>
    <property type="evidence" value="ECO:0007669"/>
    <property type="project" value="TreeGrafter"/>
</dbReference>
<evidence type="ECO:0000313" key="7">
    <source>
        <dbReference type="Proteomes" id="UP000198761"/>
    </source>
</evidence>
<dbReference type="Gene3D" id="3.40.50.10310">
    <property type="entry name" value="Creatininase"/>
    <property type="match status" value="1"/>
</dbReference>
<dbReference type="SUPFAM" id="SSF102215">
    <property type="entry name" value="Creatininase"/>
    <property type="match status" value="1"/>
</dbReference>
<accession>A0A1H8N654</accession>
<dbReference type="InterPro" id="IPR024087">
    <property type="entry name" value="Creatininase-like_sf"/>
</dbReference>
<dbReference type="STRING" id="933059.SAMN04488103_1178"/>
<evidence type="ECO:0000256" key="2">
    <source>
        <dbReference type="ARBA" id="ARBA00022723"/>
    </source>
</evidence>
<proteinExistence type="inferred from homology"/>
<keyword evidence="2" id="KW-0479">Metal-binding</keyword>
<reference evidence="6 7" key="1">
    <citation type="submission" date="2016-10" db="EMBL/GenBank/DDBJ databases">
        <authorList>
            <person name="de Groot N.N."/>
        </authorList>
    </citation>
    <scope>NUCLEOTIDE SEQUENCE [LARGE SCALE GENOMIC DNA]</scope>
    <source>
        <strain evidence="6 7">DSM 3857</strain>
    </source>
</reference>
<comment type="similarity">
    <text evidence="5">Belongs to the creatininase superfamily.</text>
</comment>
<keyword evidence="3 6" id="KW-0378">Hydrolase</keyword>
<dbReference type="GO" id="GO:0016811">
    <property type="term" value="F:hydrolase activity, acting on carbon-nitrogen (but not peptide) bonds, in linear amides"/>
    <property type="evidence" value="ECO:0007669"/>
    <property type="project" value="TreeGrafter"/>
</dbReference>
<evidence type="ECO:0000313" key="6">
    <source>
        <dbReference type="EMBL" id="SEO25050.1"/>
    </source>
</evidence>
<name>A0A1H8N654_9RHOB</name>
<dbReference type="PANTHER" id="PTHR35005">
    <property type="entry name" value="3-DEHYDRO-SCYLLO-INOSOSE HYDROLASE"/>
    <property type="match status" value="1"/>
</dbReference>
<organism evidence="6 7">
    <name type="scientific">Gemmobacter aquatilis</name>
    <dbReference type="NCBI Taxonomy" id="933059"/>
    <lineage>
        <taxon>Bacteria</taxon>
        <taxon>Pseudomonadati</taxon>
        <taxon>Pseudomonadota</taxon>
        <taxon>Alphaproteobacteria</taxon>
        <taxon>Rhodobacterales</taxon>
        <taxon>Paracoccaceae</taxon>
        <taxon>Gemmobacter</taxon>
    </lineage>
</organism>
<sequence>MTRRLDWAAFRAPEFQGLDPARLIAILPTAAVEQHGPHLPVGTDTLIAEGMLAELRRQLRALPEAEAPEVRILPVQAVGKSNEHLWAAGTLTLSAEAALKAWLEVGLSVARAGVRKIVIVNSHGGNLDLVSILTRELRVRAGMLAVKCQWTGFGHPEAMYSPHELAFGIHGGDVETSLMLQFNPDTVDMGAARDFRSSAEGAAIPPTGALSYGWIASDLNPAGVVGNAAAATAEKGRATAEHQVRGFVGLLRAVAAHPMDGMVATAAPRHPIT</sequence>
<dbReference type="OrthoDB" id="9801445at2"/>
<evidence type="ECO:0000256" key="1">
    <source>
        <dbReference type="ARBA" id="ARBA00001947"/>
    </source>
</evidence>
<protein>
    <submittedName>
        <fullName evidence="6">Creatinine amidohydrolase</fullName>
    </submittedName>
</protein>
<gene>
    <name evidence="6" type="ORF">SAMN04488103_1178</name>
</gene>
<evidence type="ECO:0000256" key="3">
    <source>
        <dbReference type="ARBA" id="ARBA00022801"/>
    </source>
</evidence>
<dbReference type="Proteomes" id="UP000198761">
    <property type="component" value="Unassembled WGS sequence"/>
</dbReference>
<dbReference type="GO" id="GO:0046872">
    <property type="term" value="F:metal ion binding"/>
    <property type="evidence" value="ECO:0007669"/>
    <property type="project" value="UniProtKB-KW"/>
</dbReference>
<evidence type="ECO:0000256" key="4">
    <source>
        <dbReference type="ARBA" id="ARBA00022833"/>
    </source>
</evidence>
<dbReference type="PANTHER" id="PTHR35005:SF1">
    <property type="entry name" value="2-AMINO-5-FORMYLAMINO-6-RIBOSYLAMINOPYRIMIDIN-4(3H)-ONE 5'-MONOPHOSPHATE DEFORMYLASE"/>
    <property type="match status" value="1"/>
</dbReference>
<dbReference type="Pfam" id="PF02633">
    <property type="entry name" value="Creatininase"/>
    <property type="match status" value="1"/>
</dbReference>
<dbReference type="EMBL" id="FOCE01000017">
    <property type="protein sequence ID" value="SEO25050.1"/>
    <property type="molecule type" value="Genomic_DNA"/>
</dbReference>